<organism evidence="2 3">
    <name type="scientific">Rhizophagus irregularis</name>
    <dbReference type="NCBI Taxonomy" id="588596"/>
    <lineage>
        <taxon>Eukaryota</taxon>
        <taxon>Fungi</taxon>
        <taxon>Fungi incertae sedis</taxon>
        <taxon>Mucoromycota</taxon>
        <taxon>Glomeromycotina</taxon>
        <taxon>Glomeromycetes</taxon>
        <taxon>Glomerales</taxon>
        <taxon>Glomeraceae</taxon>
        <taxon>Rhizophagus</taxon>
    </lineage>
</organism>
<dbReference type="SUPFAM" id="SSF47203">
    <property type="entry name" value="Acyl-CoA dehydrogenase C-terminal domain-like"/>
    <property type="match status" value="1"/>
</dbReference>
<proteinExistence type="predicted"/>
<comment type="caution">
    <text evidence="2">The sequence shown here is derived from an EMBL/GenBank/DDBJ whole genome shotgun (WGS) entry which is preliminary data.</text>
</comment>
<dbReference type="PANTHER" id="PTHR10909:SF250">
    <property type="entry name" value="PEROXISOMAL ACYL-COENZYME A OXIDASE 1"/>
    <property type="match status" value="1"/>
</dbReference>
<sequence length="173" mass="20059">MEKLKSSGKDYDLRPFIVQIRDLETQLRDIVETSVLNYTMQQYQLFPIIAQAYTTHRLTSGLTSLTTMMAVDSIEDCRKTCGGHDYSNFSGKNFITAIHEQPQPTEDERLRIRLLKEIRPNVVDTFTLYETMVDWDCKEPLNGITLNVNPNRIRNETLKKKINIKYKLIGNLA</sequence>
<dbReference type="Gene3D" id="1.20.140.10">
    <property type="entry name" value="Butyryl-CoA Dehydrogenase, subunit A, domain 3"/>
    <property type="match status" value="1"/>
</dbReference>
<dbReference type="InterPro" id="IPR055060">
    <property type="entry name" value="ACOX_C_alpha1"/>
</dbReference>
<dbReference type="EMBL" id="LLXL01000317">
    <property type="protein sequence ID" value="PKK74233.1"/>
    <property type="molecule type" value="Genomic_DNA"/>
</dbReference>
<dbReference type="Pfam" id="PF22924">
    <property type="entry name" value="ACOX_C_alpha1"/>
    <property type="match status" value="1"/>
</dbReference>
<dbReference type="AlphaFoldDB" id="A0A2N1NK35"/>
<dbReference type="InterPro" id="IPR036250">
    <property type="entry name" value="AcylCo_DH-like_C"/>
</dbReference>
<dbReference type="Proteomes" id="UP000233469">
    <property type="component" value="Unassembled WGS sequence"/>
</dbReference>
<reference evidence="2 3" key="2">
    <citation type="submission" date="2017-10" db="EMBL/GenBank/DDBJ databases">
        <title>Extensive intraspecific genome diversity in a model arbuscular mycorrhizal fungus.</title>
        <authorList>
            <person name="Chen E.C.H."/>
            <person name="Morin E."/>
            <person name="Baudet D."/>
            <person name="Noel J."/>
            <person name="Ndikumana S."/>
            <person name="Charron P."/>
            <person name="St-Onge C."/>
            <person name="Giorgi J."/>
            <person name="Grigoriev I.V."/>
            <person name="Roux C."/>
            <person name="Martin F.M."/>
            <person name="Corradi N."/>
        </authorList>
    </citation>
    <scope>NUCLEOTIDE SEQUENCE [LARGE SCALE GENOMIC DNA]</scope>
    <source>
        <strain evidence="2 3">C2</strain>
    </source>
</reference>
<name>A0A2N1NK35_9GLOM</name>
<reference evidence="2 3" key="1">
    <citation type="submission" date="2016-04" db="EMBL/GenBank/DDBJ databases">
        <title>Genome analyses suggest a sexual origin of heterokaryosis in a supposedly ancient asexual fungus.</title>
        <authorList>
            <person name="Ropars J."/>
            <person name="Sedzielewska K."/>
            <person name="Noel J."/>
            <person name="Charron P."/>
            <person name="Farinelli L."/>
            <person name="Marton T."/>
            <person name="Kruger M."/>
            <person name="Pelin A."/>
            <person name="Brachmann A."/>
            <person name="Corradi N."/>
        </authorList>
    </citation>
    <scope>NUCLEOTIDE SEQUENCE [LARGE SCALE GENOMIC DNA]</scope>
    <source>
        <strain evidence="2 3">C2</strain>
    </source>
</reference>
<dbReference type="GO" id="GO:0055088">
    <property type="term" value="P:lipid homeostasis"/>
    <property type="evidence" value="ECO:0007669"/>
    <property type="project" value="TreeGrafter"/>
</dbReference>
<dbReference type="GO" id="GO:0071949">
    <property type="term" value="F:FAD binding"/>
    <property type="evidence" value="ECO:0007669"/>
    <property type="project" value="InterPro"/>
</dbReference>
<protein>
    <recommendedName>
        <fullName evidence="1">Acyl-CoA oxidase C-alpha1 domain-containing protein</fullName>
    </recommendedName>
</protein>
<accession>A0A2N1NK35</accession>
<dbReference type="PANTHER" id="PTHR10909">
    <property type="entry name" value="ELECTRON TRANSPORT OXIDOREDUCTASE"/>
    <property type="match status" value="1"/>
</dbReference>
<dbReference type="GO" id="GO:0033540">
    <property type="term" value="P:fatty acid beta-oxidation using acyl-CoA oxidase"/>
    <property type="evidence" value="ECO:0007669"/>
    <property type="project" value="TreeGrafter"/>
</dbReference>
<dbReference type="InterPro" id="IPR012258">
    <property type="entry name" value="Acyl-CoA_oxidase"/>
</dbReference>
<gene>
    <name evidence="2" type="ORF">RhiirC2_846998</name>
</gene>
<evidence type="ECO:0000313" key="3">
    <source>
        <dbReference type="Proteomes" id="UP000233469"/>
    </source>
</evidence>
<evidence type="ECO:0000313" key="2">
    <source>
        <dbReference type="EMBL" id="PKK74233.1"/>
    </source>
</evidence>
<feature type="domain" description="Acyl-CoA oxidase C-alpha1" evidence="1">
    <location>
        <begin position="55"/>
        <end position="93"/>
    </location>
</feature>
<evidence type="ECO:0000259" key="1">
    <source>
        <dbReference type="Pfam" id="PF22924"/>
    </source>
</evidence>
<dbReference type="GO" id="GO:0005504">
    <property type="term" value="F:fatty acid binding"/>
    <property type="evidence" value="ECO:0007669"/>
    <property type="project" value="TreeGrafter"/>
</dbReference>
<dbReference type="GO" id="GO:0003997">
    <property type="term" value="F:acyl-CoA oxidase activity"/>
    <property type="evidence" value="ECO:0007669"/>
    <property type="project" value="InterPro"/>
</dbReference>
<dbReference type="GO" id="GO:0005777">
    <property type="term" value="C:peroxisome"/>
    <property type="evidence" value="ECO:0007669"/>
    <property type="project" value="InterPro"/>
</dbReference>